<accession>K2J2J9</accession>
<dbReference type="Proteomes" id="UP000006762">
    <property type="component" value="Unassembled WGS sequence"/>
</dbReference>
<sequence>MKKTVTLLVASTALSATFGLPAWSGPSAPLYGIPLDAASAGADASNTPSLMFVSDDDNEGRGWLRWLGDDDDDDDDDDECEDDDEDEDDDDEDRRKNRYDDDDDDDDCGGITNTPAAAGTVAPPQNGLFGTDTPPQVQVN</sequence>
<feature type="chain" id="PRO_5003859023" evidence="2">
    <location>
        <begin position="25"/>
        <end position="140"/>
    </location>
</feature>
<proteinExistence type="predicted"/>
<evidence type="ECO:0000313" key="3">
    <source>
        <dbReference type="EMBL" id="EKE69082.1"/>
    </source>
</evidence>
<dbReference type="AlphaFoldDB" id="K2J2J9"/>
<reference evidence="3 4" key="1">
    <citation type="submission" date="2012-09" db="EMBL/GenBank/DDBJ databases">
        <title>Celeribacter baekdonensis B30 Genome Sequencing.</title>
        <authorList>
            <person name="Wang W."/>
        </authorList>
    </citation>
    <scope>NUCLEOTIDE SEQUENCE [LARGE SCALE GENOMIC DNA]</scope>
    <source>
        <strain evidence="3 4">B30</strain>
    </source>
</reference>
<name>K2J2J9_9RHOB</name>
<evidence type="ECO:0000313" key="4">
    <source>
        <dbReference type="Proteomes" id="UP000006762"/>
    </source>
</evidence>
<protein>
    <submittedName>
        <fullName evidence="3">Uncharacterized protein</fullName>
    </submittedName>
</protein>
<dbReference type="PATRIC" id="fig|1208323.3.peg.3538"/>
<keyword evidence="4" id="KW-1185">Reference proteome</keyword>
<gene>
    <name evidence="3" type="ORF">B30_17078</name>
</gene>
<feature type="signal peptide" evidence="2">
    <location>
        <begin position="1"/>
        <end position="24"/>
    </location>
</feature>
<dbReference type="STRING" id="1208323.B30_17078"/>
<organism evidence="3 4">
    <name type="scientific">Celeribacter baekdonensis B30</name>
    <dbReference type="NCBI Taxonomy" id="1208323"/>
    <lineage>
        <taxon>Bacteria</taxon>
        <taxon>Pseudomonadati</taxon>
        <taxon>Pseudomonadota</taxon>
        <taxon>Alphaproteobacteria</taxon>
        <taxon>Rhodobacterales</taxon>
        <taxon>Roseobacteraceae</taxon>
        <taxon>Celeribacter</taxon>
    </lineage>
</organism>
<dbReference type="RefSeq" id="WP_009573405.1">
    <property type="nucleotide sequence ID" value="NZ_AMRK01000011.1"/>
</dbReference>
<evidence type="ECO:0000256" key="1">
    <source>
        <dbReference type="SAM" id="MobiDB-lite"/>
    </source>
</evidence>
<dbReference type="EMBL" id="AMRK01000011">
    <property type="protein sequence ID" value="EKE69082.1"/>
    <property type="molecule type" value="Genomic_DNA"/>
</dbReference>
<keyword evidence="2" id="KW-0732">Signal</keyword>
<feature type="compositionally biased region" description="Acidic residues" evidence="1">
    <location>
        <begin position="69"/>
        <end position="92"/>
    </location>
</feature>
<comment type="caution">
    <text evidence="3">The sequence shown here is derived from an EMBL/GenBank/DDBJ whole genome shotgun (WGS) entry which is preliminary data.</text>
</comment>
<dbReference type="eggNOG" id="ENOG5030W0Q">
    <property type="taxonomic scope" value="Bacteria"/>
</dbReference>
<feature type="region of interest" description="Disordered" evidence="1">
    <location>
        <begin position="30"/>
        <end position="140"/>
    </location>
</feature>
<evidence type="ECO:0000256" key="2">
    <source>
        <dbReference type="SAM" id="SignalP"/>
    </source>
</evidence>